<dbReference type="EMBL" id="JACEIK010000525">
    <property type="protein sequence ID" value="MCD7458524.1"/>
    <property type="molecule type" value="Genomic_DNA"/>
</dbReference>
<keyword evidence="3" id="KW-1185">Reference proteome</keyword>
<organism evidence="2 3">
    <name type="scientific">Datura stramonium</name>
    <name type="common">Jimsonweed</name>
    <name type="synonym">Common thornapple</name>
    <dbReference type="NCBI Taxonomy" id="4076"/>
    <lineage>
        <taxon>Eukaryota</taxon>
        <taxon>Viridiplantae</taxon>
        <taxon>Streptophyta</taxon>
        <taxon>Embryophyta</taxon>
        <taxon>Tracheophyta</taxon>
        <taxon>Spermatophyta</taxon>
        <taxon>Magnoliopsida</taxon>
        <taxon>eudicotyledons</taxon>
        <taxon>Gunneridae</taxon>
        <taxon>Pentapetalae</taxon>
        <taxon>asterids</taxon>
        <taxon>lamiids</taxon>
        <taxon>Solanales</taxon>
        <taxon>Solanaceae</taxon>
        <taxon>Solanoideae</taxon>
        <taxon>Datureae</taxon>
        <taxon>Datura</taxon>
    </lineage>
</organism>
<evidence type="ECO:0008006" key="4">
    <source>
        <dbReference type="Google" id="ProtNLM"/>
    </source>
</evidence>
<gene>
    <name evidence="2" type="ORF">HAX54_038440</name>
</gene>
<evidence type="ECO:0000256" key="1">
    <source>
        <dbReference type="SAM" id="MobiDB-lite"/>
    </source>
</evidence>
<proteinExistence type="predicted"/>
<dbReference type="Gene3D" id="3.40.395.10">
    <property type="entry name" value="Adenoviral Proteinase, Chain A"/>
    <property type="match status" value="1"/>
</dbReference>
<name>A0ABS8SIC7_DATST</name>
<sequence length="369" mass="42146">SDHDWIYECYSIVDPNISVRVGNFIPRILNLRVVTDHIPYATMMEGIFSRNNNPLTESGFVGVEENTSTNQDDFDDFSSTLLVVRHKRPKQDLGADPTKPLKNSKTEVVHKQTPKKFTIQKRVSPAKQNKQAQSPEKPRIILSNQNHMMPQKKKQSQVEVNNQFIDIRNLINEHFAKVMKALKAKGYFDTEIFDSKGANNEIRTNTLDGSNERKANLKDIEGDIVLETKIDTHHDDVSHMVKDSYTKAGHDSFVMVEVNKILKLLPLYLTLSGFYHDIKDIGRSRDDSYMDKAQSESLNVQFVDNLPQQAHDSMKCGVYVSAYAKYLSNEVDIHASDFEANLHRPRYGALLWDYGSRKIEGGIIRDNES</sequence>
<dbReference type="Proteomes" id="UP000823775">
    <property type="component" value="Unassembled WGS sequence"/>
</dbReference>
<evidence type="ECO:0000313" key="2">
    <source>
        <dbReference type="EMBL" id="MCD7458524.1"/>
    </source>
</evidence>
<evidence type="ECO:0000313" key="3">
    <source>
        <dbReference type="Proteomes" id="UP000823775"/>
    </source>
</evidence>
<dbReference type="PANTHER" id="PTHR33022">
    <property type="entry name" value="DUF1985 DOMAIN-CONTAINING PROTEIN"/>
    <property type="match status" value="1"/>
</dbReference>
<dbReference type="PANTHER" id="PTHR33022:SF21">
    <property type="entry name" value="UBIQUITIN-LIKE PROTEASE FAMILY PROFILE DOMAIN-CONTAINING PROTEIN"/>
    <property type="match status" value="1"/>
</dbReference>
<protein>
    <recommendedName>
        <fullName evidence="4">Ubiquitin-like protease family profile domain-containing protein</fullName>
    </recommendedName>
</protein>
<accession>A0ABS8SIC7</accession>
<reference evidence="2 3" key="1">
    <citation type="journal article" date="2021" name="BMC Genomics">
        <title>Datura genome reveals duplications of psychoactive alkaloid biosynthetic genes and high mutation rate following tissue culture.</title>
        <authorList>
            <person name="Rajewski A."/>
            <person name="Carter-House D."/>
            <person name="Stajich J."/>
            <person name="Litt A."/>
        </authorList>
    </citation>
    <scope>NUCLEOTIDE SEQUENCE [LARGE SCALE GENOMIC DNA]</scope>
    <source>
        <strain evidence="2">AR-01</strain>
    </source>
</reference>
<comment type="caution">
    <text evidence="2">The sequence shown here is derived from an EMBL/GenBank/DDBJ whole genome shotgun (WGS) entry which is preliminary data.</text>
</comment>
<feature type="non-terminal residue" evidence="2">
    <location>
        <position position="1"/>
    </location>
</feature>
<feature type="region of interest" description="Disordered" evidence="1">
    <location>
        <begin position="91"/>
        <end position="111"/>
    </location>
</feature>